<dbReference type="Pfam" id="PF01136">
    <property type="entry name" value="Peptidase_U32"/>
    <property type="match status" value="1"/>
</dbReference>
<dbReference type="Proteomes" id="UP000051461">
    <property type="component" value="Unassembled WGS sequence"/>
</dbReference>
<sequence>MNLITTVASVQQAEALLAAGVDTLYLGESEFGLRLPADIHQADLKTIVPMAHAAGKKVTVAVNAIFHNDRIEKVRAYLHVLADLKVDAVTIGDPGAIHVLQQEVPELAYIYDAEVVVTSAQQVNFWARHGATGAVIAREVPYGELVTMAPELTVPGEIQVYGATCIHQSGRPLLHNYFDFVKDHQDRADRQRGLFIAIPQHQNDHYSIYEDRNGTHIFANNDLNLMTKLDQLYQLGLTNWKLDGLFTDETQFVAIAKAFVAAKQALAAGTWTPALAAELSQQVVANQPVNRGLDTGFYEIDPSEVQ</sequence>
<protein>
    <submittedName>
        <fullName evidence="1">Peptidase, U32 family small subunit</fullName>
    </submittedName>
</protein>
<keyword evidence="2" id="KW-1185">Reference proteome</keyword>
<organism evidence="1 2">
    <name type="scientific">Loigolactobacillus bifermentans DSM 20003</name>
    <dbReference type="NCBI Taxonomy" id="1423726"/>
    <lineage>
        <taxon>Bacteria</taxon>
        <taxon>Bacillati</taxon>
        <taxon>Bacillota</taxon>
        <taxon>Bacilli</taxon>
        <taxon>Lactobacillales</taxon>
        <taxon>Lactobacillaceae</taxon>
        <taxon>Loigolactobacillus</taxon>
    </lineage>
</organism>
<dbReference type="RefSeq" id="WP_057905315.1">
    <property type="nucleotide sequence ID" value="NZ_AZDA01000099.1"/>
</dbReference>
<dbReference type="InterPro" id="IPR001539">
    <property type="entry name" value="Peptidase_U32"/>
</dbReference>
<dbReference type="OrthoDB" id="9807498at2"/>
<dbReference type="AlphaFoldDB" id="A0A0R1GIC3"/>
<name>A0A0R1GIC3_9LACO</name>
<dbReference type="EMBL" id="AZDA01000099">
    <property type="protein sequence ID" value="KRK33884.1"/>
    <property type="molecule type" value="Genomic_DNA"/>
</dbReference>
<evidence type="ECO:0000313" key="2">
    <source>
        <dbReference type="Proteomes" id="UP000051461"/>
    </source>
</evidence>
<comment type="caution">
    <text evidence="1">The sequence shown here is derived from an EMBL/GenBank/DDBJ whole genome shotgun (WGS) entry which is preliminary data.</text>
</comment>
<gene>
    <name evidence="1" type="ORF">FC07_GL000925</name>
</gene>
<evidence type="ECO:0000313" key="1">
    <source>
        <dbReference type="EMBL" id="KRK33884.1"/>
    </source>
</evidence>
<dbReference type="PANTHER" id="PTHR30217:SF12">
    <property type="entry name" value="U32 FAMILY PEPTIDASE"/>
    <property type="match status" value="1"/>
</dbReference>
<proteinExistence type="predicted"/>
<dbReference type="InterPro" id="IPR051454">
    <property type="entry name" value="RNA/ubiquinone_mod_enzymes"/>
</dbReference>
<accession>A0A0R1GIC3</accession>
<dbReference type="STRING" id="1423726.FC07_GL000925"/>
<dbReference type="PANTHER" id="PTHR30217">
    <property type="entry name" value="PEPTIDASE U32 FAMILY"/>
    <property type="match status" value="1"/>
</dbReference>
<dbReference type="PATRIC" id="fig|1423726.3.peg.955"/>
<reference evidence="1 2" key="1">
    <citation type="journal article" date="2015" name="Genome Announc.">
        <title>Expanding the biotechnology potential of lactobacilli through comparative genomics of 213 strains and associated genera.</title>
        <authorList>
            <person name="Sun Z."/>
            <person name="Harris H.M."/>
            <person name="McCann A."/>
            <person name="Guo C."/>
            <person name="Argimon S."/>
            <person name="Zhang W."/>
            <person name="Yang X."/>
            <person name="Jeffery I.B."/>
            <person name="Cooney J.C."/>
            <person name="Kagawa T.F."/>
            <person name="Liu W."/>
            <person name="Song Y."/>
            <person name="Salvetti E."/>
            <person name="Wrobel A."/>
            <person name="Rasinkangas P."/>
            <person name="Parkhill J."/>
            <person name="Rea M.C."/>
            <person name="O'Sullivan O."/>
            <person name="Ritari J."/>
            <person name="Douillard F.P."/>
            <person name="Paul Ross R."/>
            <person name="Yang R."/>
            <person name="Briner A.E."/>
            <person name="Felis G.E."/>
            <person name="de Vos W.M."/>
            <person name="Barrangou R."/>
            <person name="Klaenhammer T.R."/>
            <person name="Caufield P.W."/>
            <person name="Cui Y."/>
            <person name="Zhang H."/>
            <person name="O'Toole P.W."/>
        </authorList>
    </citation>
    <scope>NUCLEOTIDE SEQUENCE [LARGE SCALE GENOMIC DNA]</scope>
    <source>
        <strain evidence="1 2">DSM 20003</strain>
    </source>
</reference>